<dbReference type="InterPro" id="IPR036013">
    <property type="entry name" value="Band_7/SPFH_dom_sf"/>
</dbReference>
<dbReference type="NCBIfam" id="TIGR01933">
    <property type="entry name" value="hflK"/>
    <property type="match status" value="1"/>
</dbReference>
<evidence type="ECO:0000256" key="3">
    <source>
        <dbReference type="ARBA" id="ARBA00022692"/>
    </source>
</evidence>
<comment type="subunit">
    <text evidence="6">HflC and HflK may interact to form a multimeric complex.</text>
</comment>
<name>A0ABT1L8Z7_9HYPH</name>
<reference evidence="9 10" key="1">
    <citation type="submission" date="2022-07" db="EMBL/GenBank/DDBJ databases">
        <authorList>
            <person name="Li W.-J."/>
            <person name="Deng Q.-Q."/>
        </authorList>
    </citation>
    <scope>NUCLEOTIDE SEQUENCE [LARGE SCALE GENOMIC DNA]</scope>
    <source>
        <strain evidence="9 10">SYSU M60028</strain>
    </source>
</reference>
<dbReference type="SUPFAM" id="SSF117892">
    <property type="entry name" value="Band 7/SPFH domain"/>
    <property type="match status" value="1"/>
</dbReference>
<dbReference type="InterPro" id="IPR001107">
    <property type="entry name" value="Band_7"/>
</dbReference>
<evidence type="ECO:0000313" key="10">
    <source>
        <dbReference type="Proteomes" id="UP001205890"/>
    </source>
</evidence>
<dbReference type="Pfam" id="PF12221">
    <property type="entry name" value="HflK_N"/>
    <property type="match status" value="1"/>
</dbReference>
<dbReference type="RefSeq" id="WP_254737917.1">
    <property type="nucleotide sequence ID" value="NZ_JANCLU010000001.1"/>
</dbReference>
<dbReference type="InterPro" id="IPR020980">
    <property type="entry name" value="Membrane_HflK_N"/>
</dbReference>
<comment type="caution">
    <text evidence="9">The sequence shown here is derived from an EMBL/GenBank/DDBJ whole genome shotgun (WGS) entry which is preliminary data.</text>
</comment>
<keyword evidence="3" id="KW-0812">Transmembrane</keyword>
<feature type="region of interest" description="Disordered" evidence="7">
    <location>
        <begin position="1"/>
        <end position="38"/>
    </location>
</feature>
<evidence type="ECO:0000256" key="2">
    <source>
        <dbReference type="ARBA" id="ARBA00006971"/>
    </source>
</evidence>
<evidence type="ECO:0000256" key="6">
    <source>
        <dbReference type="RuleBase" id="RU364113"/>
    </source>
</evidence>
<keyword evidence="10" id="KW-1185">Reference proteome</keyword>
<keyword evidence="4" id="KW-1133">Transmembrane helix</keyword>
<dbReference type="PANTHER" id="PTHR43327:SF2">
    <property type="entry name" value="MODULATOR OF FTSH PROTEASE HFLK"/>
    <property type="match status" value="1"/>
</dbReference>
<dbReference type="InterPro" id="IPR050710">
    <property type="entry name" value="Band7/mec-2_domain"/>
</dbReference>
<evidence type="ECO:0000256" key="5">
    <source>
        <dbReference type="ARBA" id="ARBA00023136"/>
    </source>
</evidence>
<dbReference type="GO" id="GO:0008233">
    <property type="term" value="F:peptidase activity"/>
    <property type="evidence" value="ECO:0007669"/>
    <property type="project" value="UniProtKB-KW"/>
</dbReference>
<dbReference type="Gene3D" id="3.30.479.30">
    <property type="entry name" value="Band 7 domain"/>
    <property type="match status" value="1"/>
</dbReference>
<accession>A0ABT1L8Z7</accession>
<comment type="function">
    <text evidence="6">HflC and HflK could encode or regulate a protease.</text>
</comment>
<sequence length="375" mass="40932">MPWSNQSGGGGGGPWGPRKPGPWGGGPQGGGGGAPPDLEELLRRSQDRIRQVMPGGQMGGKGILAVAIGAVLLWAATGFYTVRPDEVGLNLVFGRYVGTTQPGLNYNFPYPIGSVVKPRVTVVNTTEVGYRTSDPMRRVSSRDVTEESLMLTGDENIVDIDFAVQWQINPAKAADYVFNIQSPESSVKAVAESAMREVVGRRNIQQILTTDRGPVEAEVKQVMQDTLNHYGAGVEIRLVQLQKVDPPAQVIDAFRDVQAARQDQDRARNEADTYASKVVPEARGEAARIVQEAEAYRERVVAEANGQASRFTQVYEEYRKAPDITRQRMYLETMERVLGGADKIIVDQNSAGAQGIVPYLPLNELQRRPGTGAQR</sequence>
<dbReference type="EMBL" id="JANCLU010000001">
    <property type="protein sequence ID" value="MCP8937205.1"/>
    <property type="molecule type" value="Genomic_DNA"/>
</dbReference>
<dbReference type="GO" id="GO:0006508">
    <property type="term" value="P:proteolysis"/>
    <property type="evidence" value="ECO:0007669"/>
    <property type="project" value="UniProtKB-KW"/>
</dbReference>
<dbReference type="Proteomes" id="UP001205890">
    <property type="component" value="Unassembled WGS sequence"/>
</dbReference>
<evidence type="ECO:0000256" key="1">
    <source>
        <dbReference type="ARBA" id="ARBA00004167"/>
    </source>
</evidence>
<evidence type="ECO:0000259" key="8">
    <source>
        <dbReference type="SMART" id="SM00244"/>
    </source>
</evidence>
<keyword evidence="9" id="KW-0645">Protease</keyword>
<evidence type="ECO:0000256" key="4">
    <source>
        <dbReference type="ARBA" id="ARBA00022989"/>
    </source>
</evidence>
<keyword evidence="9" id="KW-0378">Hydrolase</keyword>
<feature type="compositionally biased region" description="Gly residues" evidence="7">
    <location>
        <begin position="22"/>
        <end position="34"/>
    </location>
</feature>
<evidence type="ECO:0000313" key="9">
    <source>
        <dbReference type="EMBL" id="MCP8937205.1"/>
    </source>
</evidence>
<dbReference type="CDD" id="cd03404">
    <property type="entry name" value="SPFH_HflK"/>
    <property type="match status" value="1"/>
</dbReference>
<protein>
    <recommendedName>
        <fullName evidence="6">Protein HflK</fullName>
    </recommendedName>
</protein>
<proteinExistence type="inferred from homology"/>
<evidence type="ECO:0000256" key="7">
    <source>
        <dbReference type="SAM" id="MobiDB-lite"/>
    </source>
</evidence>
<dbReference type="PANTHER" id="PTHR43327">
    <property type="entry name" value="STOMATIN-LIKE PROTEIN 2, MITOCHONDRIAL"/>
    <property type="match status" value="1"/>
</dbReference>
<feature type="domain" description="Band 7" evidence="8">
    <location>
        <begin position="77"/>
        <end position="258"/>
    </location>
</feature>
<dbReference type="SMART" id="SM00244">
    <property type="entry name" value="PHB"/>
    <property type="match status" value="1"/>
</dbReference>
<dbReference type="InterPro" id="IPR010201">
    <property type="entry name" value="HflK"/>
</dbReference>
<comment type="similarity">
    <text evidence="2 6">Belongs to the band 7/mec-2 family. HflK subfamily.</text>
</comment>
<keyword evidence="5" id="KW-0472">Membrane</keyword>
<organism evidence="9 10">
    <name type="scientific">Alsobacter ponti</name>
    <dbReference type="NCBI Taxonomy" id="2962936"/>
    <lineage>
        <taxon>Bacteria</taxon>
        <taxon>Pseudomonadati</taxon>
        <taxon>Pseudomonadota</taxon>
        <taxon>Alphaproteobacteria</taxon>
        <taxon>Hyphomicrobiales</taxon>
        <taxon>Alsobacteraceae</taxon>
        <taxon>Alsobacter</taxon>
    </lineage>
</organism>
<gene>
    <name evidence="9" type="primary">hflK</name>
    <name evidence="9" type="ORF">NK718_01630</name>
</gene>
<comment type="subcellular location">
    <subcellularLocation>
        <location evidence="1">Membrane</location>
        <topology evidence="1">Single-pass membrane protein</topology>
    </subcellularLocation>
</comment>
<dbReference type="Pfam" id="PF01145">
    <property type="entry name" value="Band_7"/>
    <property type="match status" value="1"/>
</dbReference>